<dbReference type="GO" id="GO:0006633">
    <property type="term" value="P:fatty acid biosynthetic process"/>
    <property type="evidence" value="ECO:0007669"/>
    <property type="project" value="UniProtKB-UniPathway"/>
</dbReference>
<comment type="function">
    <text evidence="1 8">Catalyzes the NADPH-dependent reduction of beta-ketoacyl-ACP substrates to beta-hydroxyacyl-ACP products, the first reductive step in the elongation cycle of fatty acid biosynthesis.</text>
</comment>
<evidence type="ECO:0000256" key="6">
    <source>
        <dbReference type="PIRSR" id="PIRSR611284-1"/>
    </source>
</evidence>
<evidence type="ECO:0000313" key="10">
    <source>
        <dbReference type="EMBL" id="SHK34964.1"/>
    </source>
</evidence>
<keyword evidence="4 8" id="KW-0560">Oxidoreductase</keyword>
<dbReference type="PANTHER" id="PTHR42879:SF2">
    <property type="entry name" value="3-OXOACYL-[ACYL-CARRIER-PROTEIN] REDUCTASE FABG"/>
    <property type="match status" value="1"/>
</dbReference>
<feature type="binding site" evidence="7">
    <location>
        <position position="38"/>
    </location>
    <ligand>
        <name>NADP(+)</name>
        <dbReference type="ChEBI" id="CHEBI:58349"/>
    </ligand>
</feature>
<accession>A0A1M6RRD0</accession>
<dbReference type="SUPFAM" id="SSF51735">
    <property type="entry name" value="NAD(P)-binding Rossmann-fold domains"/>
    <property type="match status" value="1"/>
</dbReference>
<evidence type="ECO:0000256" key="7">
    <source>
        <dbReference type="PIRSR" id="PIRSR611284-2"/>
    </source>
</evidence>
<dbReference type="PRINTS" id="PR00080">
    <property type="entry name" value="SDRFAMILY"/>
</dbReference>
<dbReference type="NCBIfam" id="TIGR01830">
    <property type="entry name" value="3oxo_ACP_reduc"/>
    <property type="match status" value="1"/>
</dbReference>
<evidence type="ECO:0000256" key="2">
    <source>
        <dbReference type="ARBA" id="ARBA00006484"/>
    </source>
</evidence>
<sequence>MIDLKGKVAVVTGASRGIGLEIANTLALQGARVAVVSTKERPELAERLSSETGSEVKSYACDVSDSEQVSATFKSILEAFGQIDILVNNAGITRDGLMMRMKDADFDDVINTNLRSAFLCTRAVARHMMGRRSGRIVNMASINGIRAQAGQANYAASKAGIIGLTKTNAMEFAARGITVNAVAPGFIGTDMTAKLTPETLEKFKNAIPEQRIGTPKDVANAVAFLVSDEAGYITGQILGVDGGLGA</sequence>
<dbReference type="Gene3D" id="3.40.50.720">
    <property type="entry name" value="NAD(P)-binding Rossmann-like Domain"/>
    <property type="match status" value="1"/>
</dbReference>
<comment type="subunit">
    <text evidence="8">Homotetramer.</text>
</comment>
<gene>
    <name evidence="10" type="ORF">SAMN05720469_10486</name>
</gene>
<keyword evidence="8" id="KW-0444">Lipid biosynthesis</keyword>
<dbReference type="InterPro" id="IPR057326">
    <property type="entry name" value="KR_dom"/>
</dbReference>
<feature type="binding site" evidence="7">
    <location>
        <begin position="13"/>
        <end position="16"/>
    </location>
    <ligand>
        <name>NADP(+)</name>
        <dbReference type="ChEBI" id="CHEBI:58349"/>
    </ligand>
</feature>
<dbReference type="InterPro" id="IPR036291">
    <property type="entry name" value="NAD(P)-bd_dom_sf"/>
</dbReference>
<dbReference type="FunFam" id="3.40.50.720:FF:000115">
    <property type="entry name" value="3-oxoacyl-[acyl-carrier-protein] reductase FabG"/>
    <property type="match status" value="1"/>
</dbReference>
<dbReference type="GO" id="GO:0051287">
    <property type="term" value="F:NAD binding"/>
    <property type="evidence" value="ECO:0007669"/>
    <property type="project" value="UniProtKB-UniRule"/>
</dbReference>
<dbReference type="Pfam" id="PF13561">
    <property type="entry name" value="adh_short_C2"/>
    <property type="match status" value="1"/>
</dbReference>
<evidence type="ECO:0000256" key="8">
    <source>
        <dbReference type="RuleBase" id="RU366074"/>
    </source>
</evidence>
<dbReference type="InterPro" id="IPR002347">
    <property type="entry name" value="SDR_fam"/>
</dbReference>
<evidence type="ECO:0000256" key="1">
    <source>
        <dbReference type="ARBA" id="ARBA00002607"/>
    </source>
</evidence>
<dbReference type="NCBIfam" id="NF005559">
    <property type="entry name" value="PRK07231.1"/>
    <property type="match status" value="1"/>
</dbReference>
<evidence type="ECO:0000313" key="11">
    <source>
        <dbReference type="Proteomes" id="UP000184275"/>
    </source>
</evidence>
<keyword evidence="8" id="KW-0275">Fatty acid biosynthesis</keyword>
<feature type="binding site" evidence="7">
    <location>
        <begin position="154"/>
        <end position="158"/>
    </location>
    <ligand>
        <name>NADP(+)</name>
        <dbReference type="ChEBI" id="CHEBI:58349"/>
    </ligand>
</feature>
<evidence type="ECO:0000256" key="5">
    <source>
        <dbReference type="ARBA" id="ARBA00048508"/>
    </source>
</evidence>
<keyword evidence="3 7" id="KW-0521">NADP</keyword>
<comment type="pathway">
    <text evidence="8">Lipid metabolism; fatty acid biosynthesis.</text>
</comment>
<name>A0A1M6RRD0_9BACT</name>
<protein>
    <recommendedName>
        <fullName evidence="8">3-oxoacyl-[acyl-carrier-protein] reductase</fullName>
        <ecNumber evidence="8">1.1.1.100</ecNumber>
    </recommendedName>
</protein>
<reference evidence="11" key="1">
    <citation type="submission" date="2016-11" db="EMBL/GenBank/DDBJ databases">
        <authorList>
            <person name="Varghese N."/>
            <person name="Submissions S."/>
        </authorList>
    </citation>
    <scope>NUCLEOTIDE SEQUENCE [LARGE SCALE GENOMIC DNA]</scope>
    <source>
        <strain evidence="11">UWOS</strain>
    </source>
</reference>
<dbReference type="InterPro" id="IPR050259">
    <property type="entry name" value="SDR"/>
</dbReference>
<dbReference type="EMBL" id="FRAW01000004">
    <property type="protein sequence ID" value="SHK34964.1"/>
    <property type="molecule type" value="Genomic_DNA"/>
</dbReference>
<dbReference type="UniPathway" id="UPA00094"/>
<keyword evidence="8" id="KW-0443">Lipid metabolism</keyword>
<proteinExistence type="inferred from homology"/>
<dbReference type="CDD" id="cd05333">
    <property type="entry name" value="BKR_SDR_c"/>
    <property type="match status" value="1"/>
</dbReference>
<feature type="domain" description="Ketoreductase" evidence="9">
    <location>
        <begin position="7"/>
        <end position="185"/>
    </location>
</feature>
<dbReference type="NCBIfam" id="NF009466">
    <property type="entry name" value="PRK12826.1-2"/>
    <property type="match status" value="1"/>
</dbReference>
<feature type="active site" description="Proton acceptor" evidence="6">
    <location>
        <position position="154"/>
    </location>
</feature>
<feature type="binding site" evidence="7">
    <location>
        <position position="187"/>
    </location>
    <ligand>
        <name>NADP(+)</name>
        <dbReference type="ChEBI" id="CHEBI:58349"/>
    </ligand>
</feature>
<dbReference type="SMART" id="SM00822">
    <property type="entry name" value="PKS_KR"/>
    <property type="match status" value="1"/>
</dbReference>
<evidence type="ECO:0000256" key="4">
    <source>
        <dbReference type="ARBA" id="ARBA00023002"/>
    </source>
</evidence>
<dbReference type="Proteomes" id="UP000184275">
    <property type="component" value="Unassembled WGS sequence"/>
</dbReference>
<feature type="binding site" evidence="7">
    <location>
        <position position="89"/>
    </location>
    <ligand>
        <name>NADP(+)</name>
        <dbReference type="ChEBI" id="CHEBI:58349"/>
    </ligand>
</feature>
<comment type="similarity">
    <text evidence="2 8">Belongs to the short-chain dehydrogenases/reductases (SDR) family.</text>
</comment>
<dbReference type="InterPro" id="IPR011284">
    <property type="entry name" value="3oxo_ACP_reduc"/>
</dbReference>
<keyword evidence="11" id="KW-1185">Reference proteome</keyword>
<organism evidence="10 11">
    <name type="scientific">Fibrobacter intestinalis</name>
    <dbReference type="NCBI Taxonomy" id="28122"/>
    <lineage>
        <taxon>Bacteria</taxon>
        <taxon>Pseudomonadati</taxon>
        <taxon>Fibrobacterota</taxon>
        <taxon>Fibrobacteria</taxon>
        <taxon>Fibrobacterales</taxon>
        <taxon>Fibrobacteraceae</taxon>
        <taxon>Fibrobacter</taxon>
    </lineage>
</organism>
<dbReference type="PANTHER" id="PTHR42879">
    <property type="entry name" value="3-OXOACYL-(ACYL-CARRIER-PROTEIN) REDUCTASE"/>
    <property type="match status" value="1"/>
</dbReference>
<evidence type="ECO:0000256" key="3">
    <source>
        <dbReference type="ARBA" id="ARBA00022857"/>
    </source>
</evidence>
<evidence type="ECO:0000259" key="9">
    <source>
        <dbReference type="SMART" id="SM00822"/>
    </source>
</evidence>
<dbReference type="PRINTS" id="PR00081">
    <property type="entry name" value="GDHRDH"/>
</dbReference>
<keyword evidence="8" id="KW-0276">Fatty acid metabolism</keyword>
<comment type="catalytic activity">
    <reaction evidence="5 8">
        <text>a (3R)-hydroxyacyl-[ACP] + NADP(+) = a 3-oxoacyl-[ACP] + NADPH + H(+)</text>
        <dbReference type="Rhea" id="RHEA:17397"/>
        <dbReference type="Rhea" id="RHEA-COMP:9916"/>
        <dbReference type="Rhea" id="RHEA-COMP:9945"/>
        <dbReference type="ChEBI" id="CHEBI:15378"/>
        <dbReference type="ChEBI" id="CHEBI:57783"/>
        <dbReference type="ChEBI" id="CHEBI:58349"/>
        <dbReference type="ChEBI" id="CHEBI:78776"/>
        <dbReference type="ChEBI" id="CHEBI:78827"/>
        <dbReference type="EC" id="1.1.1.100"/>
    </reaction>
</comment>
<dbReference type="GO" id="GO:0004316">
    <property type="term" value="F:3-oxoacyl-[acyl-carrier-protein] reductase (NADPH) activity"/>
    <property type="evidence" value="ECO:0007669"/>
    <property type="project" value="UniProtKB-UniRule"/>
</dbReference>
<dbReference type="AlphaFoldDB" id="A0A1M6RRD0"/>
<dbReference type="EC" id="1.1.1.100" evidence="8"/>